<keyword evidence="4 6" id="KW-0456">Lyase</keyword>
<evidence type="ECO:0000259" key="5">
    <source>
        <dbReference type="PROSITE" id="PS51891"/>
    </source>
</evidence>
<keyword evidence="3" id="KW-0862">Zinc</keyword>
<feature type="domain" description="CENP-V/GFA" evidence="5">
    <location>
        <begin position="12"/>
        <end position="124"/>
    </location>
</feature>
<evidence type="ECO:0000313" key="7">
    <source>
        <dbReference type="Proteomes" id="UP000238348"/>
    </source>
</evidence>
<dbReference type="RefSeq" id="WP_420854379.1">
    <property type="nucleotide sequence ID" value="NZ_CP012673.1"/>
</dbReference>
<dbReference type="AlphaFoldDB" id="A0A2L0F4E9"/>
<evidence type="ECO:0000256" key="1">
    <source>
        <dbReference type="ARBA" id="ARBA00005495"/>
    </source>
</evidence>
<dbReference type="InterPro" id="IPR011057">
    <property type="entry name" value="Mss4-like_sf"/>
</dbReference>
<evidence type="ECO:0000256" key="3">
    <source>
        <dbReference type="ARBA" id="ARBA00022833"/>
    </source>
</evidence>
<proteinExistence type="inferred from homology"/>
<gene>
    <name evidence="6" type="ORF">SOCE26_079500</name>
</gene>
<protein>
    <submittedName>
        <fullName evidence="6">Aldehyde-activating protein</fullName>
        <ecNumber evidence="6">4.4.1.22</ecNumber>
    </submittedName>
</protein>
<name>A0A2L0F4E9_SORCE</name>
<dbReference type="GO" id="GO:0051907">
    <property type="term" value="F:S-(hydroxymethyl)glutathione synthase activity"/>
    <property type="evidence" value="ECO:0007669"/>
    <property type="project" value="UniProtKB-EC"/>
</dbReference>
<evidence type="ECO:0000256" key="4">
    <source>
        <dbReference type="ARBA" id="ARBA00023239"/>
    </source>
</evidence>
<dbReference type="PROSITE" id="PS51891">
    <property type="entry name" value="CENP_V_GFA"/>
    <property type="match status" value="1"/>
</dbReference>
<dbReference type="InterPro" id="IPR006913">
    <property type="entry name" value="CENP-V/GFA"/>
</dbReference>
<accession>A0A2L0F4E9</accession>
<dbReference type="Gene3D" id="3.90.1590.10">
    <property type="entry name" value="glutathione-dependent formaldehyde- activating enzyme (gfa)"/>
    <property type="match status" value="1"/>
</dbReference>
<keyword evidence="2" id="KW-0479">Metal-binding</keyword>
<sequence length="134" mass="15238">MPEMQTEIERVRSGSCSCGAVRFRLRGEPMLVGLCHCTSCRKETGSVFMPYAVWPWASFETEGETRCWDGRSFCPTCGSRLFSLREEQGEVEVKLGCLDDAPTDLVPGQEIWIKRREHWLPALEGTSQHVEDPR</sequence>
<dbReference type="SUPFAM" id="SSF51316">
    <property type="entry name" value="Mss4-like"/>
    <property type="match status" value="1"/>
</dbReference>
<evidence type="ECO:0000256" key="2">
    <source>
        <dbReference type="ARBA" id="ARBA00022723"/>
    </source>
</evidence>
<evidence type="ECO:0000313" key="6">
    <source>
        <dbReference type="EMBL" id="AUX46444.1"/>
    </source>
</evidence>
<reference evidence="6 7" key="1">
    <citation type="submission" date="2015-09" db="EMBL/GenBank/DDBJ databases">
        <title>Sorangium comparison.</title>
        <authorList>
            <person name="Zaburannyi N."/>
            <person name="Bunk B."/>
            <person name="Overmann J."/>
            <person name="Mueller R."/>
        </authorList>
    </citation>
    <scope>NUCLEOTIDE SEQUENCE [LARGE SCALE GENOMIC DNA]</scope>
    <source>
        <strain evidence="6 7">So ce26</strain>
    </source>
</reference>
<dbReference type="Proteomes" id="UP000238348">
    <property type="component" value="Chromosome"/>
</dbReference>
<dbReference type="PANTHER" id="PTHR33337">
    <property type="entry name" value="GFA DOMAIN-CONTAINING PROTEIN"/>
    <property type="match status" value="1"/>
</dbReference>
<comment type="similarity">
    <text evidence="1">Belongs to the Gfa family.</text>
</comment>
<dbReference type="GO" id="GO:0046872">
    <property type="term" value="F:metal ion binding"/>
    <property type="evidence" value="ECO:0007669"/>
    <property type="project" value="UniProtKB-KW"/>
</dbReference>
<dbReference type="Pfam" id="PF04828">
    <property type="entry name" value="GFA"/>
    <property type="match status" value="1"/>
</dbReference>
<dbReference type="PANTHER" id="PTHR33337:SF40">
    <property type="entry name" value="CENP-V_GFA DOMAIN-CONTAINING PROTEIN-RELATED"/>
    <property type="match status" value="1"/>
</dbReference>
<organism evidence="6 7">
    <name type="scientific">Sorangium cellulosum</name>
    <name type="common">Polyangium cellulosum</name>
    <dbReference type="NCBI Taxonomy" id="56"/>
    <lineage>
        <taxon>Bacteria</taxon>
        <taxon>Pseudomonadati</taxon>
        <taxon>Myxococcota</taxon>
        <taxon>Polyangia</taxon>
        <taxon>Polyangiales</taxon>
        <taxon>Polyangiaceae</taxon>
        <taxon>Sorangium</taxon>
    </lineage>
</organism>
<dbReference type="EMBL" id="CP012673">
    <property type="protein sequence ID" value="AUX46444.1"/>
    <property type="molecule type" value="Genomic_DNA"/>
</dbReference>
<dbReference type="EC" id="4.4.1.22" evidence="6"/>